<dbReference type="Proteomes" id="UP001341840">
    <property type="component" value="Unassembled WGS sequence"/>
</dbReference>
<organism evidence="1 2">
    <name type="scientific">Stylosanthes scabra</name>
    <dbReference type="NCBI Taxonomy" id="79078"/>
    <lineage>
        <taxon>Eukaryota</taxon>
        <taxon>Viridiplantae</taxon>
        <taxon>Streptophyta</taxon>
        <taxon>Embryophyta</taxon>
        <taxon>Tracheophyta</taxon>
        <taxon>Spermatophyta</taxon>
        <taxon>Magnoliopsida</taxon>
        <taxon>eudicotyledons</taxon>
        <taxon>Gunneridae</taxon>
        <taxon>Pentapetalae</taxon>
        <taxon>rosids</taxon>
        <taxon>fabids</taxon>
        <taxon>Fabales</taxon>
        <taxon>Fabaceae</taxon>
        <taxon>Papilionoideae</taxon>
        <taxon>50 kb inversion clade</taxon>
        <taxon>dalbergioids sensu lato</taxon>
        <taxon>Dalbergieae</taxon>
        <taxon>Pterocarpus clade</taxon>
        <taxon>Stylosanthes</taxon>
    </lineage>
</organism>
<protein>
    <submittedName>
        <fullName evidence="1">Uncharacterized protein</fullName>
    </submittedName>
</protein>
<gene>
    <name evidence="1" type="ORF">PIB30_058489</name>
</gene>
<comment type="caution">
    <text evidence="1">The sequence shown here is derived from an EMBL/GenBank/DDBJ whole genome shotgun (WGS) entry which is preliminary data.</text>
</comment>
<proteinExistence type="predicted"/>
<dbReference type="EMBL" id="JASCZI010060907">
    <property type="protein sequence ID" value="MED6136726.1"/>
    <property type="molecule type" value="Genomic_DNA"/>
</dbReference>
<reference evidence="1 2" key="1">
    <citation type="journal article" date="2023" name="Plants (Basel)">
        <title>Bridging the Gap: Combining Genomics and Transcriptomics Approaches to Understand Stylosanthes scabra, an Orphan Legume from the Brazilian Caatinga.</title>
        <authorList>
            <person name="Ferreira-Neto J.R.C."/>
            <person name="da Silva M.D."/>
            <person name="Binneck E."/>
            <person name="de Melo N.F."/>
            <person name="da Silva R.H."/>
            <person name="de Melo A.L.T.M."/>
            <person name="Pandolfi V."/>
            <person name="Bustamante F.O."/>
            <person name="Brasileiro-Vidal A.C."/>
            <person name="Benko-Iseppon A.M."/>
        </authorList>
    </citation>
    <scope>NUCLEOTIDE SEQUENCE [LARGE SCALE GENOMIC DNA]</scope>
    <source>
        <tissue evidence="1">Leaves</tissue>
    </source>
</reference>
<evidence type="ECO:0000313" key="1">
    <source>
        <dbReference type="EMBL" id="MED6136726.1"/>
    </source>
</evidence>
<evidence type="ECO:0000313" key="2">
    <source>
        <dbReference type="Proteomes" id="UP001341840"/>
    </source>
</evidence>
<accession>A0ABU6SK30</accession>
<name>A0ABU6SK30_9FABA</name>
<keyword evidence="2" id="KW-1185">Reference proteome</keyword>
<sequence>MFQRGSARSVARVKNLIPAVAPVYQLKYWRVPHISRLAWTVTITSGDLLRRHPSYHVCGPSGHHTLSPLGVLNMNLLKHTTGTADRHVCTSPCERIQSGMKASSQLYRTEFSETVHIEMR</sequence>